<reference evidence="1 2" key="1">
    <citation type="submission" date="2024-06" db="EMBL/GenBank/DDBJ databases">
        <title>Sorghum-associated microbial communities from plants grown in Nebraska, USA.</title>
        <authorList>
            <person name="Schachtman D."/>
        </authorList>
    </citation>
    <scope>NUCLEOTIDE SEQUENCE [LARGE SCALE GENOMIC DNA]</scope>
    <source>
        <strain evidence="1 2">1288</strain>
    </source>
</reference>
<dbReference type="Pfam" id="PF00300">
    <property type="entry name" value="His_Phos_1"/>
    <property type="match status" value="1"/>
</dbReference>
<dbReference type="SMART" id="SM00855">
    <property type="entry name" value="PGAM"/>
    <property type="match status" value="1"/>
</dbReference>
<dbReference type="Proteomes" id="UP001549104">
    <property type="component" value="Unassembled WGS sequence"/>
</dbReference>
<dbReference type="EMBL" id="JBEPME010000004">
    <property type="protein sequence ID" value="MET3658094.1"/>
    <property type="molecule type" value="Genomic_DNA"/>
</dbReference>
<keyword evidence="2" id="KW-1185">Reference proteome</keyword>
<evidence type="ECO:0000313" key="1">
    <source>
        <dbReference type="EMBL" id="MET3658094.1"/>
    </source>
</evidence>
<dbReference type="SUPFAM" id="SSF53254">
    <property type="entry name" value="Phosphoglycerate mutase-like"/>
    <property type="match status" value="1"/>
</dbReference>
<dbReference type="InterPro" id="IPR029033">
    <property type="entry name" value="His_PPase_superfam"/>
</dbReference>
<dbReference type="InterPro" id="IPR013078">
    <property type="entry name" value="His_Pase_superF_clade-1"/>
</dbReference>
<name>A0ABV2KAI5_SPOPS</name>
<accession>A0ABV2KAI5</accession>
<organism evidence="1 2">
    <name type="scientific">Sporosarcina psychrophila</name>
    <name type="common">Bacillus psychrophilus</name>
    <dbReference type="NCBI Taxonomy" id="1476"/>
    <lineage>
        <taxon>Bacteria</taxon>
        <taxon>Bacillati</taxon>
        <taxon>Bacillota</taxon>
        <taxon>Bacilli</taxon>
        <taxon>Bacillales</taxon>
        <taxon>Caryophanaceae</taxon>
        <taxon>Sporosarcina</taxon>
    </lineage>
</organism>
<comment type="caution">
    <text evidence="1">The sequence shown here is derived from an EMBL/GenBank/DDBJ whole genome shotgun (WGS) entry which is preliminary data.</text>
</comment>
<proteinExistence type="predicted"/>
<dbReference type="Gene3D" id="3.40.50.1240">
    <property type="entry name" value="Phosphoglycerate mutase-like"/>
    <property type="match status" value="1"/>
</dbReference>
<gene>
    <name evidence="1" type="ORF">ABIC55_003191</name>
</gene>
<dbReference type="GO" id="GO:0004619">
    <property type="term" value="F:phosphoglycerate mutase activity"/>
    <property type="evidence" value="ECO:0007669"/>
    <property type="project" value="UniProtKB-EC"/>
</dbReference>
<evidence type="ECO:0000313" key="2">
    <source>
        <dbReference type="Proteomes" id="UP001549104"/>
    </source>
</evidence>
<dbReference type="PANTHER" id="PTHR48100:SF1">
    <property type="entry name" value="HISTIDINE PHOSPHATASE FAMILY PROTEIN-RELATED"/>
    <property type="match status" value="1"/>
</dbReference>
<dbReference type="CDD" id="cd07067">
    <property type="entry name" value="HP_PGM_like"/>
    <property type="match status" value="1"/>
</dbReference>
<keyword evidence="1" id="KW-0413">Isomerase</keyword>
<sequence>MFTITIIGFVRHGVTAWNKEGRAQGSTDVPLDDEGIEMAHGVAQRLSGEQWDVIYTSPLIRAAKTAEIIADSMPDIRLLSDNRLRESGGGLVEGLTEMERVKKWGHSWRQLELGFEPQEEIISRGLNFIEEIKELHPDKRILVVSHGGFIGRLIKELVPYKDLAMDLENTSVTIIKLQEDRNLCELFNCTKHLQRIK</sequence>
<dbReference type="InterPro" id="IPR050275">
    <property type="entry name" value="PGM_Phosphatase"/>
</dbReference>
<dbReference type="RefSeq" id="WP_335339517.1">
    <property type="nucleotide sequence ID" value="NZ_CP014616.1"/>
</dbReference>
<protein>
    <submittedName>
        <fullName evidence="1">Phosphoglycerate mutase</fullName>
        <ecNumber evidence="1">5.4.2.12</ecNumber>
    </submittedName>
</protein>
<dbReference type="EC" id="5.4.2.12" evidence="1"/>
<dbReference type="PANTHER" id="PTHR48100">
    <property type="entry name" value="BROAD-SPECIFICITY PHOSPHATASE YOR283W-RELATED"/>
    <property type="match status" value="1"/>
</dbReference>